<name>A0ABU6Q8J9_9FABA</name>
<dbReference type="EMBL" id="JASCZI010000068">
    <property type="protein sequence ID" value="MED6108172.1"/>
    <property type="molecule type" value="Genomic_DNA"/>
</dbReference>
<proteinExistence type="predicted"/>
<protein>
    <submittedName>
        <fullName evidence="1">Uncharacterized protein</fullName>
    </submittedName>
</protein>
<comment type="caution">
    <text evidence="1">The sequence shown here is derived from an EMBL/GenBank/DDBJ whole genome shotgun (WGS) entry which is preliminary data.</text>
</comment>
<evidence type="ECO:0000313" key="1">
    <source>
        <dbReference type="EMBL" id="MED6108172.1"/>
    </source>
</evidence>
<dbReference type="Proteomes" id="UP001341840">
    <property type="component" value="Unassembled WGS sequence"/>
</dbReference>
<sequence length="102" mass="11670">MESDRRDCCATMVGSIPLFHSNLKLVDYCAAENSSWMINNNHQLEIENNSGQLRTISLQVMEAEKEDCDVTGGGGRKHHKSSTMRKNMPNVVHLQFWCFLKR</sequence>
<gene>
    <name evidence="1" type="ORF">PIB30_020945</name>
</gene>
<accession>A0ABU6Q8J9</accession>
<feature type="non-terminal residue" evidence="1">
    <location>
        <position position="102"/>
    </location>
</feature>
<evidence type="ECO:0000313" key="2">
    <source>
        <dbReference type="Proteomes" id="UP001341840"/>
    </source>
</evidence>
<organism evidence="1 2">
    <name type="scientific">Stylosanthes scabra</name>
    <dbReference type="NCBI Taxonomy" id="79078"/>
    <lineage>
        <taxon>Eukaryota</taxon>
        <taxon>Viridiplantae</taxon>
        <taxon>Streptophyta</taxon>
        <taxon>Embryophyta</taxon>
        <taxon>Tracheophyta</taxon>
        <taxon>Spermatophyta</taxon>
        <taxon>Magnoliopsida</taxon>
        <taxon>eudicotyledons</taxon>
        <taxon>Gunneridae</taxon>
        <taxon>Pentapetalae</taxon>
        <taxon>rosids</taxon>
        <taxon>fabids</taxon>
        <taxon>Fabales</taxon>
        <taxon>Fabaceae</taxon>
        <taxon>Papilionoideae</taxon>
        <taxon>50 kb inversion clade</taxon>
        <taxon>dalbergioids sensu lato</taxon>
        <taxon>Dalbergieae</taxon>
        <taxon>Pterocarpus clade</taxon>
        <taxon>Stylosanthes</taxon>
    </lineage>
</organism>
<keyword evidence="2" id="KW-1185">Reference proteome</keyword>
<reference evidence="1 2" key="1">
    <citation type="journal article" date="2023" name="Plants (Basel)">
        <title>Bridging the Gap: Combining Genomics and Transcriptomics Approaches to Understand Stylosanthes scabra, an Orphan Legume from the Brazilian Caatinga.</title>
        <authorList>
            <person name="Ferreira-Neto J.R.C."/>
            <person name="da Silva M.D."/>
            <person name="Binneck E."/>
            <person name="de Melo N.F."/>
            <person name="da Silva R.H."/>
            <person name="de Melo A.L.T.M."/>
            <person name="Pandolfi V."/>
            <person name="Bustamante F.O."/>
            <person name="Brasileiro-Vidal A.C."/>
            <person name="Benko-Iseppon A.M."/>
        </authorList>
    </citation>
    <scope>NUCLEOTIDE SEQUENCE [LARGE SCALE GENOMIC DNA]</scope>
    <source>
        <tissue evidence="1">Leaves</tissue>
    </source>
</reference>